<dbReference type="AlphaFoldDB" id="A0A9N9JB58"/>
<name>A0A9N9JB58_9GLOM</name>
<protein>
    <submittedName>
        <fullName evidence="1">7026_t:CDS:1</fullName>
    </submittedName>
</protein>
<reference evidence="1" key="1">
    <citation type="submission" date="2021-06" db="EMBL/GenBank/DDBJ databases">
        <authorList>
            <person name="Kallberg Y."/>
            <person name="Tangrot J."/>
            <person name="Rosling A."/>
        </authorList>
    </citation>
    <scope>NUCLEOTIDE SEQUENCE</scope>
    <source>
        <strain evidence="1">FL130A</strain>
    </source>
</reference>
<dbReference type="EMBL" id="CAJVPS010053888">
    <property type="protein sequence ID" value="CAG8773244.1"/>
    <property type="molecule type" value="Genomic_DNA"/>
</dbReference>
<evidence type="ECO:0000313" key="1">
    <source>
        <dbReference type="EMBL" id="CAG8773244.1"/>
    </source>
</evidence>
<gene>
    <name evidence="1" type="ORF">ALEPTO_LOCUS14260</name>
</gene>
<feature type="non-terminal residue" evidence="1">
    <location>
        <position position="41"/>
    </location>
</feature>
<accession>A0A9N9JB58</accession>
<feature type="non-terminal residue" evidence="1">
    <location>
        <position position="1"/>
    </location>
</feature>
<sequence length="41" mass="4745">RVNDQSTAIWYGEDCGPWFYSFGFADSNGLKQCCYRRDSSN</sequence>
<keyword evidence="2" id="KW-1185">Reference proteome</keyword>
<organism evidence="1 2">
    <name type="scientific">Ambispora leptoticha</name>
    <dbReference type="NCBI Taxonomy" id="144679"/>
    <lineage>
        <taxon>Eukaryota</taxon>
        <taxon>Fungi</taxon>
        <taxon>Fungi incertae sedis</taxon>
        <taxon>Mucoromycota</taxon>
        <taxon>Glomeromycotina</taxon>
        <taxon>Glomeromycetes</taxon>
        <taxon>Archaeosporales</taxon>
        <taxon>Ambisporaceae</taxon>
        <taxon>Ambispora</taxon>
    </lineage>
</organism>
<evidence type="ECO:0000313" key="2">
    <source>
        <dbReference type="Proteomes" id="UP000789508"/>
    </source>
</evidence>
<proteinExistence type="predicted"/>
<dbReference type="Proteomes" id="UP000789508">
    <property type="component" value="Unassembled WGS sequence"/>
</dbReference>
<comment type="caution">
    <text evidence="1">The sequence shown here is derived from an EMBL/GenBank/DDBJ whole genome shotgun (WGS) entry which is preliminary data.</text>
</comment>